<evidence type="ECO:0000313" key="3">
    <source>
        <dbReference type="Proteomes" id="UP000620124"/>
    </source>
</evidence>
<sequence>MMEPGPPSYSDNSTPQIRTEPPAPERELPAYTRRPTPPPAVAQVQARLPKEFTYQIKTRGRNPSAWATLTVHGDPRLSKVGPTVTEGSNVAGEVKLTLRSPETIQAVCILIRGEILKDGPVIAPIVFLESKHTVWSAVEGAPEAAEIAGKSTVKLNGGETFLLPHTFSNPGTFNIRYSVELRIVRGKLRPDDKVTCALEYFSMQQPGPPSALRQLAYQENSPLFGPEADPEGWNSQSLSVKGIIFASRTIDLKFTFSLANPLTYTRSGSIPCFMTIETSDVEALDLLFSPTASMAVFWTSTEGAPGEDSSHRRHLIGEIHLKANLQPSTSVVGFRIEYTVVVFPFQAAVFKPLDNKPLL</sequence>
<evidence type="ECO:0008006" key="4">
    <source>
        <dbReference type="Google" id="ProtNLM"/>
    </source>
</evidence>
<dbReference type="Proteomes" id="UP000620124">
    <property type="component" value="Unassembled WGS sequence"/>
</dbReference>
<dbReference type="OrthoDB" id="3261578at2759"/>
<accession>A0A8H6Z0C9</accession>
<feature type="region of interest" description="Disordered" evidence="1">
    <location>
        <begin position="1"/>
        <end position="43"/>
    </location>
</feature>
<comment type="caution">
    <text evidence="2">The sequence shown here is derived from an EMBL/GenBank/DDBJ whole genome shotgun (WGS) entry which is preliminary data.</text>
</comment>
<protein>
    <recommendedName>
        <fullName evidence="4">Arrestin-like N-terminal domain-containing protein</fullName>
    </recommendedName>
</protein>
<proteinExistence type="predicted"/>
<dbReference type="EMBL" id="JACAZI010000002">
    <property type="protein sequence ID" value="KAF7368302.1"/>
    <property type="molecule type" value="Genomic_DNA"/>
</dbReference>
<evidence type="ECO:0000313" key="2">
    <source>
        <dbReference type="EMBL" id="KAF7368302.1"/>
    </source>
</evidence>
<name>A0A8H6Z0C9_9AGAR</name>
<dbReference type="AlphaFoldDB" id="A0A8H6Z0C9"/>
<organism evidence="2 3">
    <name type="scientific">Mycena venus</name>
    <dbReference type="NCBI Taxonomy" id="2733690"/>
    <lineage>
        <taxon>Eukaryota</taxon>
        <taxon>Fungi</taxon>
        <taxon>Dikarya</taxon>
        <taxon>Basidiomycota</taxon>
        <taxon>Agaricomycotina</taxon>
        <taxon>Agaricomycetes</taxon>
        <taxon>Agaricomycetidae</taxon>
        <taxon>Agaricales</taxon>
        <taxon>Marasmiineae</taxon>
        <taxon>Mycenaceae</taxon>
        <taxon>Mycena</taxon>
    </lineage>
</organism>
<reference evidence="2" key="1">
    <citation type="submission" date="2020-05" db="EMBL/GenBank/DDBJ databases">
        <title>Mycena genomes resolve the evolution of fungal bioluminescence.</title>
        <authorList>
            <person name="Tsai I.J."/>
        </authorList>
    </citation>
    <scope>NUCLEOTIDE SEQUENCE</scope>
    <source>
        <strain evidence="2">CCC161011</strain>
    </source>
</reference>
<evidence type="ECO:0000256" key="1">
    <source>
        <dbReference type="SAM" id="MobiDB-lite"/>
    </source>
</evidence>
<gene>
    <name evidence="2" type="ORF">MVEN_00151500</name>
</gene>
<keyword evidence="3" id="KW-1185">Reference proteome</keyword>